<dbReference type="RefSeq" id="WP_171691420.1">
    <property type="nucleotide sequence ID" value="NZ_WHOC01000115.1"/>
</dbReference>
<dbReference type="InterPro" id="IPR000524">
    <property type="entry name" value="Tscrpt_reg_HTH_GntR"/>
</dbReference>
<evidence type="ECO:0000256" key="1">
    <source>
        <dbReference type="ARBA" id="ARBA00023015"/>
    </source>
</evidence>
<dbReference type="InterPro" id="IPR036388">
    <property type="entry name" value="WH-like_DNA-bd_sf"/>
</dbReference>
<evidence type="ECO:0000259" key="4">
    <source>
        <dbReference type="PROSITE" id="PS50949"/>
    </source>
</evidence>
<dbReference type="Pfam" id="PF00392">
    <property type="entry name" value="GntR"/>
    <property type="match status" value="1"/>
</dbReference>
<dbReference type="Proteomes" id="UP000658690">
    <property type="component" value="Unassembled WGS sequence"/>
</dbReference>
<dbReference type="Pfam" id="PF07729">
    <property type="entry name" value="FCD"/>
    <property type="match status" value="1"/>
</dbReference>
<dbReference type="PANTHER" id="PTHR43537">
    <property type="entry name" value="TRANSCRIPTIONAL REGULATOR, GNTR FAMILY"/>
    <property type="match status" value="1"/>
</dbReference>
<dbReference type="InterPro" id="IPR011711">
    <property type="entry name" value="GntR_C"/>
</dbReference>
<protein>
    <submittedName>
        <fullName evidence="5">FCD domain-containing protein</fullName>
    </submittedName>
</protein>
<dbReference type="PANTHER" id="PTHR43537:SF24">
    <property type="entry name" value="GLUCONATE OPERON TRANSCRIPTIONAL REPRESSOR"/>
    <property type="match status" value="1"/>
</dbReference>
<keyword evidence="1" id="KW-0805">Transcription regulation</keyword>
<dbReference type="Gene3D" id="1.10.10.10">
    <property type="entry name" value="Winged helix-like DNA-binding domain superfamily/Winged helix DNA-binding domain"/>
    <property type="match status" value="1"/>
</dbReference>
<comment type="caution">
    <text evidence="5">The sequence shown here is derived from an EMBL/GenBank/DDBJ whole genome shotgun (WGS) entry which is preliminary data.</text>
</comment>
<dbReference type="PROSITE" id="PS50949">
    <property type="entry name" value="HTH_GNTR"/>
    <property type="match status" value="1"/>
</dbReference>
<evidence type="ECO:0000313" key="5">
    <source>
        <dbReference type="EMBL" id="NOU88401.1"/>
    </source>
</evidence>
<keyword evidence="6" id="KW-1185">Reference proteome</keyword>
<dbReference type="InterPro" id="IPR008920">
    <property type="entry name" value="TF_FadR/GntR_C"/>
</dbReference>
<accession>A0ABX1Z836</accession>
<proteinExistence type="predicted"/>
<dbReference type="SMART" id="SM00895">
    <property type="entry name" value="FCD"/>
    <property type="match status" value="1"/>
</dbReference>
<feature type="domain" description="HTH gntR-type" evidence="4">
    <location>
        <begin position="7"/>
        <end position="74"/>
    </location>
</feature>
<keyword evidence="3" id="KW-0804">Transcription</keyword>
<dbReference type="SUPFAM" id="SSF46785">
    <property type="entry name" value="Winged helix' DNA-binding domain"/>
    <property type="match status" value="1"/>
</dbReference>
<dbReference type="EMBL" id="WHOC01000115">
    <property type="protein sequence ID" value="NOU88401.1"/>
    <property type="molecule type" value="Genomic_DNA"/>
</dbReference>
<reference evidence="5 6" key="1">
    <citation type="submission" date="2019-10" db="EMBL/GenBank/DDBJ databases">
        <title>Description of Paenibacillus choica sp. nov.</title>
        <authorList>
            <person name="Carlier A."/>
            <person name="Qi S."/>
        </authorList>
    </citation>
    <scope>NUCLEOTIDE SEQUENCE [LARGE SCALE GENOMIC DNA]</scope>
    <source>
        <strain evidence="5 6">LMG 31460</strain>
    </source>
</reference>
<evidence type="ECO:0000256" key="3">
    <source>
        <dbReference type="ARBA" id="ARBA00023163"/>
    </source>
</evidence>
<dbReference type="Gene3D" id="1.20.120.530">
    <property type="entry name" value="GntR ligand-binding domain-like"/>
    <property type="match status" value="1"/>
</dbReference>
<dbReference type="InterPro" id="IPR036390">
    <property type="entry name" value="WH_DNA-bd_sf"/>
</dbReference>
<evidence type="ECO:0000313" key="6">
    <source>
        <dbReference type="Proteomes" id="UP000658690"/>
    </source>
</evidence>
<keyword evidence="2" id="KW-0238">DNA-binding</keyword>
<evidence type="ECO:0000256" key="2">
    <source>
        <dbReference type="ARBA" id="ARBA00023125"/>
    </source>
</evidence>
<organism evidence="5 6">
    <name type="scientific">Paenibacillus germinis</name>
    <dbReference type="NCBI Taxonomy" id="2654979"/>
    <lineage>
        <taxon>Bacteria</taxon>
        <taxon>Bacillati</taxon>
        <taxon>Bacillota</taxon>
        <taxon>Bacilli</taxon>
        <taxon>Bacillales</taxon>
        <taxon>Paenibacillaceae</taxon>
        <taxon>Paenibacillus</taxon>
    </lineage>
</organism>
<gene>
    <name evidence="5" type="ORF">GC102_21975</name>
</gene>
<name>A0ABX1Z836_9BACL</name>
<dbReference type="SUPFAM" id="SSF48008">
    <property type="entry name" value="GntR ligand-binding domain-like"/>
    <property type="match status" value="1"/>
</dbReference>
<sequence>MYELEHTELSEKVYHLLKKMILNREFIGGQRLDLNDLSQKMNISRTPLKDAVNRLVLEGLMEVKPRSGTFVTSLKKSDIEEVSEIRLMIEQWCVSHLTEFKAQKLVNTLEEILEDFKGTLAVTPFPFESFLELDIRFHNEIVQAADNHRMLEQYRSINSFLYAARIYFFQSYERSISGHDEHNAFVQALKRNDIKDACAKLEEHIKNSKINMIDHLTENGGVL</sequence>
<dbReference type="CDD" id="cd07377">
    <property type="entry name" value="WHTH_GntR"/>
    <property type="match status" value="1"/>
</dbReference>
<dbReference type="SMART" id="SM00345">
    <property type="entry name" value="HTH_GNTR"/>
    <property type="match status" value="1"/>
</dbReference>